<feature type="region of interest" description="Disordered" evidence="1">
    <location>
        <begin position="1"/>
        <end position="50"/>
    </location>
</feature>
<dbReference type="Pfam" id="PF16564">
    <property type="entry name" value="MBDa"/>
    <property type="match status" value="1"/>
</dbReference>
<dbReference type="Proteomes" id="UP000322234">
    <property type="component" value="Unassembled WGS sequence"/>
</dbReference>
<evidence type="ECO:0000313" key="4">
    <source>
        <dbReference type="Proteomes" id="UP000322234"/>
    </source>
</evidence>
<evidence type="ECO:0000259" key="2">
    <source>
        <dbReference type="PROSITE" id="PS50805"/>
    </source>
</evidence>
<dbReference type="InterPro" id="IPR025884">
    <property type="entry name" value="MeCpG-bd_2/3_C_dom"/>
</dbReference>
<keyword evidence="4" id="KW-1185">Reference proteome</keyword>
<dbReference type="GO" id="GO:0005634">
    <property type="term" value="C:nucleus"/>
    <property type="evidence" value="ECO:0007669"/>
    <property type="project" value="UniProtKB-ARBA"/>
</dbReference>
<sequence length="658" mass="72810">MSVVTKPVAPLSEKANAIEEGSRPSGRNHQAAVKRKQRARGAGHQLPKPDVILRLEKGEEPWLVEREIHQETQPDLETSVEIKSTSHKSISNDKYSCDVKMERMPKSDLWYLSLEEVWTCGAAAIHSAPAGESPVRWAESHAGRGDLSWCRPTSAARGSSPKRSERVTQSREGERADLVARSRRELKTGCGDGHQGPDSCHLGYQYTKPSIIFQLEQEELWMMHSPSQGHSEVQREHTRSLEGWGEHSKFRGRFLTVKAFLREESIALPHSPCLSCDKARLLLPIDRPMSISALCSSPGRFAPESRNFPGDESSGVKHTGPGAEWARFPAPQPPSVRTLTPRTEWTSVPLGVGLRGTLVGKPRQGPRGLQIQDGVPGPPWSSQALHDHSQIRLAPAKLGPRMSGHNMRTGRYIEHLWSIESDKDKKEYSHTHKGRGEGGERVHLTNYEGGMSWGNPEGTRRRSMMVKTSQRKHCDCGKVSKPKPGLNISIPLRMSSYIFKRPVTRITSHPSNEVRCYPWEETLDNPQQLYWQKRLQGLQACSSTGELLSPLDLAKALQKFAPSCPGESLPGVHTGGPNSSPMATPAWSSDLSQTVPGAGSGTPQVLCEQCLVTEEDIKNQERRVKTVRERLAIAMVADRLAGEAEKVWGQEGCPGPML</sequence>
<evidence type="ECO:0000256" key="1">
    <source>
        <dbReference type="SAM" id="MobiDB-lite"/>
    </source>
</evidence>
<feature type="compositionally biased region" description="Basic residues" evidence="1">
    <location>
        <begin position="32"/>
        <end position="41"/>
    </location>
</feature>
<dbReference type="Pfam" id="PF14048">
    <property type="entry name" value="MBD_C"/>
    <property type="match status" value="1"/>
</dbReference>
<gene>
    <name evidence="3" type="ORF">E5288_WYG018484</name>
</gene>
<reference evidence="3" key="1">
    <citation type="submission" date="2019-10" db="EMBL/GenBank/DDBJ databases">
        <title>The sequence and de novo assembly of the wild yak genome.</title>
        <authorList>
            <person name="Liu Y."/>
        </authorList>
    </citation>
    <scope>NUCLEOTIDE SEQUENCE [LARGE SCALE GENOMIC DNA]</scope>
    <source>
        <strain evidence="3">WY2019</strain>
    </source>
</reference>
<protein>
    <recommendedName>
        <fullName evidence="2">KRAB domain-containing protein</fullName>
    </recommendedName>
</protein>
<feature type="domain" description="KRAB" evidence="2">
    <location>
        <begin position="1"/>
        <end position="74"/>
    </location>
</feature>
<evidence type="ECO:0000313" key="3">
    <source>
        <dbReference type="EMBL" id="MXQ93978.1"/>
    </source>
</evidence>
<feature type="region of interest" description="Disordered" evidence="1">
    <location>
        <begin position="144"/>
        <end position="180"/>
    </location>
</feature>
<feature type="compositionally biased region" description="Basic and acidic residues" evidence="1">
    <location>
        <begin position="162"/>
        <end position="180"/>
    </location>
</feature>
<dbReference type="InterPro" id="IPR032343">
    <property type="entry name" value="MBD2/MBD3_p55-bd"/>
</dbReference>
<accession>A0A6B0RV70</accession>
<comment type="caution">
    <text evidence="3">The sequence shown here is derived from an EMBL/GenBank/DDBJ whole genome shotgun (WGS) entry which is preliminary data.</text>
</comment>
<feature type="region of interest" description="Disordered" evidence="1">
    <location>
        <begin position="427"/>
        <end position="459"/>
    </location>
</feature>
<dbReference type="GO" id="GO:0006355">
    <property type="term" value="P:regulation of DNA-templated transcription"/>
    <property type="evidence" value="ECO:0007669"/>
    <property type="project" value="InterPro"/>
</dbReference>
<name>A0A6B0RV70_9CETA</name>
<feature type="compositionally biased region" description="Basic and acidic residues" evidence="1">
    <location>
        <begin position="427"/>
        <end position="443"/>
    </location>
</feature>
<dbReference type="PROSITE" id="PS50805">
    <property type="entry name" value="KRAB"/>
    <property type="match status" value="1"/>
</dbReference>
<proteinExistence type="predicted"/>
<dbReference type="InterPro" id="IPR001909">
    <property type="entry name" value="KRAB"/>
</dbReference>
<dbReference type="AlphaFoldDB" id="A0A6B0RV70"/>
<dbReference type="EMBL" id="VBQZ03000103">
    <property type="protein sequence ID" value="MXQ93978.1"/>
    <property type="molecule type" value="Genomic_DNA"/>
</dbReference>
<feature type="region of interest" description="Disordered" evidence="1">
    <location>
        <begin position="306"/>
        <end position="340"/>
    </location>
</feature>
<organism evidence="3 4">
    <name type="scientific">Bos mutus</name>
    <name type="common">wild yak</name>
    <dbReference type="NCBI Taxonomy" id="72004"/>
    <lineage>
        <taxon>Eukaryota</taxon>
        <taxon>Metazoa</taxon>
        <taxon>Chordata</taxon>
        <taxon>Craniata</taxon>
        <taxon>Vertebrata</taxon>
        <taxon>Euteleostomi</taxon>
        <taxon>Mammalia</taxon>
        <taxon>Eutheria</taxon>
        <taxon>Laurasiatheria</taxon>
        <taxon>Artiodactyla</taxon>
        <taxon>Ruminantia</taxon>
        <taxon>Pecora</taxon>
        <taxon>Bovidae</taxon>
        <taxon>Bovinae</taxon>
        <taxon>Bos</taxon>
    </lineage>
</organism>